<feature type="non-terminal residue" evidence="2">
    <location>
        <position position="1"/>
    </location>
</feature>
<organism evidence="2 3">
    <name type="scientific">Desmophyllum pertusum</name>
    <dbReference type="NCBI Taxonomy" id="174260"/>
    <lineage>
        <taxon>Eukaryota</taxon>
        <taxon>Metazoa</taxon>
        <taxon>Cnidaria</taxon>
        <taxon>Anthozoa</taxon>
        <taxon>Hexacorallia</taxon>
        <taxon>Scleractinia</taxon>
        <taxon>Caryophylliina</taxon>
        <taxon>Caryophylliidae</taxon>
        <taxon>Desmophyllum</taxon>
    </lineage>
</organism>
<dbReference type="EMBL" id="MU825994">
    <property type="protein sequence ID" value="KAJ7381826.1"/>
    <property type="molecule type" value="Genomic_DNA"/>
</dbReference>
<feature type="domain" description="Integrase core" evidence="1">
    <location>
        <begin position="155"/>
        <end position="329"/>
    </location>
</feature>
<proteinExistence type="predicted"/>
<dbReference type="Pfam" id="PF24764">
    <property type="entry name" value="rva_4"/>
    <property type="match status" value="1"/>
</dbReference>
<gene>
    <name evidence="2" type="ORF">OS493_038802</name>
</gene>
<accession>A0A9W9ZHG7</accession>
<dbReference type="OrthoDB" id="8423312at2759"/>
<dbReference type="InterPro" id="IPR058913">
    <property type="entry name" value="Integrase_dom_put"/>
</dbReference>
<protein>
    <recommendedName>
        <fullName evidence="1">Integrase core domain-containing protein</fullName>
    </recommendedName>
</protein>
<evidence type="ECO:0000259" key="1">
    <source>
        <dbReference type="Pfam" id="PF24764"/>
    </source>
</evidence>
<reference evidence="2" key="1">
    <citation type="submission" date="2023-01" db="EMBL/GenBank/DDBJ databases">
        <title>Genome assembly of the deep-sea coral Lophelia pertusa.</title>
        <authorList>
            <person name="Herrera S."/>
            <person name="Cordes E."/>
        </authorList>
    </citation>
    <scope>NUCLEOTIDE SEQUENCE</scope>
    <source>
        <strain evidence="2">USNM1676648</strain>
        <tissue evidence="2">Polyp</tissue>
    </source>
</reference>
<evidence type="ECO:0000313" key="3">
    <source>
        <dbReference type="Proteomes" id="UP001163046"/>
    </source>
</evidence>
<dbReference type="PANTHER" id="PTHR46791:SF13">
    <property type="entry name" value="CLR5 DOMAIN-CONTAINING PROTEIN"/>
    <property type="match status" value="1"/>
</dbReference>
<sequence>VTMASRFTTSCHECGFHLDDSCNFCPSCGTEVVNDDERSLIEYYFFRGYKLTYESIVKLLSKQHGIQIGERTLKYRLQSYGLRRRCPVYDLAQVRQRVAEELDGPGCMGGYRSVWHTLRLEGLQVPREVVATVVRELDPVGCELRRSKRLKRRKYSSPGPNYCWHTDGYDKLKPFGFPIHGCIDGWSRRIMWLQVARSNNNPEIPAENFLQCVTECGGCPVKVRSDCGTENGILAAIQCEFRGTADAHVFGSSPANQRIEGWWSFYRRNRSTWWINYFKDLIEKDAFHPGNQLEEEALWYCFSGILQKDLDLVREHWNTHRIRDSKHDTVPGRPDELFLLPECSGGIDGLLLPISTDQLRFVSDNLFQSDEEINEFQEYFDYIMANSNFSMPSNWREAEWLYLQLIAIATQ</sequence>
<keyword evidence="3" id="KW-1185">Reference proteome</keyword>
<evidence type="ECO:0000313" key="2">
    <source>
        <dbReference type="EMBL" id="KAJ7381826.1"/>
    </source>
</evidence>
<dbReference type="PANTHER" id="PTHR46791">
    <property type="entry name" value="EXPRESSED PROTEIN"/>
    <property type="match status" value="1"/>
</dbReference>
<name>A0A9W9ZHG7_9CNID</name>
<dbReference type="Proteomes" id="UP001163046">
    <property type="component" value="Unassembled WGS sequence"/>
</dbReference>
<comment type="caution">
    <text evidence="2">The sequence shown here is derived from an EMBL/GenBank/DDBJ whole genome shotgun (WGS) entry which is preliminary data.</text>
</comment>
<dbReference type="AlphaFoldDB" id="A0A9W9ZHG7"/>